<sequence length="50" mass="5382">MPCCRIVLASVGRHRKASPDTGCWPTPASVGRQLVRAAILLQSGVGRRRP</sequence>
<protein>
    <submittedName>
        <fullName evidence="2">Uncharacterized protein</fullName>
    </submittedName>
</protein>
<evidence type="ECO:0000313" key="1">
    <source>
        <dbReference type="Proteomes" id="UP000887565"/>
    </source>
</evidence>
<dbReference type="AlphaFoldDB" id="A0A915KQV6"/>
<evidence type="ECO:0000313" key="2">
    <source>
        <dbReference type="WBParaSite" id="nRc.2.0.1.t41277-RA"/>
    </source>
</evidence>
<organism evidence="1 2">
    <name type="scientific">Romanomermis culicivorax</name>
    <name type="common">Nematode worm</name>
    <dbReference type="NCBI Taxonomy" id="13658"/>
    <lineage>
        <taxon>Eukaryota</taxon>
        <taxon>Metazoa</taxon>
        <taxon>Ecdysozoa</taxon>
        <taxon>Nematoda</taxon>
        <taxon>Enoplea</taxon>
        <taxon>Dorylaimia</taxon>
        <taxon>Mermithida</taxon>
        <taxon>Mermithoidea</taxon>
        <taxon>Mermithidae</taxon>
        <taxon>Romanomermis</taxon>
    </lineage>
</organism>
<reference evidence="2" key="1">
    <citation type="submission" date="2022-11" db="UniProtKB">
        <authorList>
            <consortium name="WormBaseParasite"/>
        </authorList>
    </citation>
    <scope>IDENTIFICATION</scope>
</reference>
<proteinExistence type="predicted"/>
<dbReference type="Proteomes" id="UP000887565">
    <property type="component" value="Unplaced"/>
</dbReference>
<keyword evidence="1" id="KW-1185">Reference proteome</keyword>
<accession>A0A915KQV6</accession>
<dbReference type="WBParaSite" id="nRc.2.0.1.t41277-RA">
    <property type="protein sequence ID" value="nRc.2.0.1.t41277-RA"/>
    <property type="gene ID" value="nRc.2.0.1.g41277"/>
</dbReference>
<name>A0A915KQV6_ROMCU</name>